<dbReference type="Proteomes" id="UP000554235">
    <property type="component" value="Unassembled WGS sequence"/>
</dbReference>
<keyword evidence="3" id="KW-1185">Reference proteome</keyword>
<dbReference type="EMBL" id="JAADYS010000035">
    <property type="protein sequence ID" value="KAF4472822.1"/>
    <property type="molecule type" value="Genomic_DNA"/>
</dbReference>
<evidence type="ECO:0000256" key="1">
    <source>
        <dbReference type="SAM" id="MobiDB-lite"/>
    </source>
</evidence>
<reference evidence="2 3" key="1">
    <citation type="submission" date="2020-01" db="EMBL/GenBank/DDBJ databases">
        <title>Identification and distribution of gene clusters putatively required for synthesis of sphingolipid metabolism inhibitors in phylogenetically diverse species of the filamentous fungus Fusarium.</title>
        <authorList>
            <person name="Kim H.-S."/>
            <person name="Busman M."/>
            <person name="Brown D.W."/>
            <person name="Divon H."/>
            <person name="Uhlig S."/>
            <person name="Proctor R.H."/>
        </authorList>
    </citation>
    <scope>NUCLEOTIDE SEQUENCE [LARGE SCALE GENOMIC DNA]</scope>
    <source>
        <strain evidence="2 3">NRRL 20459</strain>
    </source>
</reference>
<comment type="caution">
    <text evidence="2">The sequence shown here is derived from an EMBL/GenBank/DDBJ whole genome shotgun (WGS) entry which is preliminary data.</text>
</comment>
<gene>
    <name evidence="2" type="ORF">FALBO_280</name>
</gene>
<evidence type="ECO:0000313" key="2">
    <source>
        <dbReference type="EMBL" id="KAF4472822.1"/>
    </source>
</evidence>
<name>A0A8H4LNY4_9HYPO</name>
<sequence>MIQAEAIECRSETDLMTYCGVKRRGAERAERVSNLARQGLIQRLLMLKDAYSGTFARSSIESVAVKPGEAAKTTPVSAVKRGPGPRMDKVIVDQEPSSVIALTWRQGAALPPCAASRGFIQRDPSDIIPHGRKPSAHRGSPVGCANGDGLDADLGHRHKAQGP</sequence>
<evidence type="ECO:0000313" key="3">
    <source>
        <dbReference type="Proteomes" id="UP000554235"/>
    </source>
</evidence>
<accession>A0A8H4LNY4</accession>
<organism evidence="2 3">
    <name type="scientific">Fusarium albosuccineum</name>
    <dbReference type="NCBI Taxonomy" id="1237068"/>
    <lineage>
        <taxon>Eukaryota</taxon>
        <taxon>Fungi</taxon>
        <taxon>Dikarya</taxon>
        <taxon>Ascomycota</taxon>
        <taxon>Pezizomycotina</taxon>
        <taxon>Sordariomycetes</taxon>
        <taxon>Hypocreomycetidae</taxon>
        <taxon>Hypocreales</taxon>
        <taxon>Nectriaceae</taxon>
        <taxon>Fusarium</taxon>
        <taxon>Fusarium decemcellulare species complex</taxon>
    </lineage>
</organism>
<protein>
    <submittedName>
        <fullName evidence="2">Uncharacterized protein</fullName>
    </submittedName>
</protein>
<feature type="region of interest" description="Disordered" evidence="1">
    <location>
        <begin position="126"/>
        <end position="163"/>
    </location>
</feature>
<feature type="region of interest" description="Disordered" evidence="1">
    <location>
        <begin position="67"/>
        <end position="89"/>
    </location>
</feature>
<proteinExistence type="predicted"/>
<dbReference type="AlphaFoldDB" id="A0A8H4LNY4"/>